<gene>
    <name evidence="10" type="ORF">RIMI_LOCUS7477440</name>
</gene>
<feature type="compositionally biased region" description="Basic and acidic residues" evidence="7">
    <location>
        <begin position="278"/>
        <end position="287"/>
    </location>
</feature>
<comment type="caution">
    <text evidence="10">The sequence shown here is derived from an EMBL/GenBank/DDBJ whole genome shotgun (WGS) entry which is preliminary data.</text>
</comment>
<dbReference type="Pfam" id="PF00104">
    <property type="entry name" value="Hormone_recep"/>
    <property type="match status" value="1"/>
</dbReference>
<dbReference type="EMBL" id="CAUEEQ010014198">
    <property type="protein sequence ID" value="CAJ0938261.1"/>
    <property type="molecule type" value="Genomic_DNA"/>
</dbReference>
<evidence type="ECO:0000256" key="3">
    <source>
        <dbReference type="ARBA" id="ARBA00023163"/>
    </source>
</evidence>
<dbReference type="InterPro" id="IPR050200">
    <property type="entry name" value="Nuclear_hormone_rcpt_NR3"/>
</dbReference>
<dbReference type="Proteomes" id="UP001176940">
    <property type="component" value="Unassembled WGS sequence"/>
</dbReference>
<feature type="domain" description="CCHC-type" evidence="8">
    <location>
        <begin position="79"/>
        <end position="94"/>
    </location>
</feature>
<dbReference type="PROSITE" id="PS51843">
    <property type="entry name" value="NR_LBD"/>
    <property type="match status" value="1"/>
</dbReference>
<keyword evidence="5" id="KW-0539">Nucleus</keyword>
<dbReference type="PRINTS" id="PR00398">
    <property type="entry name" value="STRDHORMONER"/>
</dbReference>
<organism evidence="10 11">
    <name type="scientific">Ranitomeya imitator</name>
    <name type="common">mimic poison frog</name>
    <dbReference type="NCBI Taxonomy" id="111125"/>
    <lineage>
        <taxon>Eukaryota</taxon>
        <taxon>Metazoa</taxon>
        <taxon>Chordata</taxon>
        <taxon>Craniata</taxon>
        <taxon>Vertebrata</taxon>
        <taxon>Euteleostomi</taxon>
        <taxon>Amphibia</taxon>
        <taxon>Batrachia</taxon>
        <taxon>Anura</taxon>
        <taxon>Neobatrachia</taxon>
        <taxon>Hyloidea</taxon>
        <taxon>Dendrobatidae</taxon>
        <taxon>Dendrobatinae</taxon>
        <taxon>Ranitomeya</taxon>
    </lineage>
</organism>
<accession>A0ABN9LBS7</accession>
<dbReference type="InterPro" id="IPR001723">
    <property type="entry name" value="Nuclear_hrmn_rcpt"/>
</dbReference>
<keyword evidence="6" id="KW-0862">Zinc</keyword>
<sequence>MMRLRCVVNSVAEFTPVVTSGTAASELPPSGVLIGRRLRERKSVHHLAVLSKIKSEPMQCDRTMTRVERQEHRRLNGLCFYCGDSTHAISDCPKRTKRFDRSAVIDLGTSVVSQLLEAEPEKIYATPDPSLPDTDVKALSTLCDLADRELVLTIGWAKHIPGFSSLSLADQMSLLQGAWMEILLLGVVYRSLPFGDQLVYAEDYVIDELRSRVCGLRPLYLCMQRLVHRYRSLHLDKEEYVTLKALVLTNSDSLHIEDAQSVQRLQDLLQAALHEHDTYHHQDEPRRAGTAPPHPPAAAPNIQQNGAALPRGAGARCSAHAQTVPGNAGGKVRSTSVAPTVDLLTSHPPPYTRQRKELILKEKIIPPEDDFQQCEDKSCTLWGMSEPDSAHDTASSPLSCSIDVYKDTTSNDARTVDSDTVTSSNLFRKSFVSRIYDLADIA</sequence>
<proteinExistence type="predicted"/>
<keyword evidence="4" id="KW-0675">Receptor</keyword>
<dbReference type="InterPro" id="IPR000536">
    <property type="entry name" value="Nucl_hrmn_rcpt_lig-bd"/>
</dbReference>
<protein>
    <submittedName>
        <fullName evidence="10">Uncharacterized protein</fullName>
    </submittedName>
</protein>
<dbReference type="PROSITE" id="PS50158">
    <property type="entry name" value="ZF_CCHC"/>
    <property type="match status" value="1"/>
</dbReference>
<dbReference type="InterPro" id="IPR035500">
    <property type="entry name" value="NHR-like_dom_sf"/>
</dbReference>
<keyword evidence="6" id="KW-0479">Metal-binding</keyword>
<dbReference type="InterPro" id="IPR036875">
    <property type="entry name" value="Znf_CCHC_sf"/>
</dbReference>
<dbReference type="InterPro" id="IPR001878">
    <property type="entry name" value="Znf_CCHC"/>
</dbReference>
<feature type="region of interest" description="Disordered" evidence="7">
    <location>
        <begin position="278"/>
        <end position="334"/>
    </location>
</feature>
<keyword evidence="3" id="KW-0804">Transcription</keyword>
<feature type="compositionally biased region" description="Low complexity" evidence="7">
    <location>
        <begin position="299"/>
        <end position="308"/>
    </location>
</feature>
<dbReference type="Gene3D" id="1.10.565.10">
    <property type="entry name" value="Retinoid X Receptor"/>
    <property type="match status" value="1"/>
</dbReference>
<evidence type="ECO:0000256" key="5">
    <source>
        <dbReference type="ARBA" id="ARBA00023242"/>
    </source>
</evidence>
<dbReference type="PANTHER" id="PTHR48092">
    <property type="entry name" value="KNIRPS-RELATED PROTEIN-RELATED"/>
    <property type="match status" value="1"/>
</dbReference>
<reference evidence="10" key="1">
    <citation type="submission" date="2023-07" db="EMBL/GenBank/DDBJ databases">
        <authorList>
            <person name="Stuckert A."/>
        </authorList>
    </citation>
    <scope>NUCLEOTIDE SEQUENCE</scope>
</reference>
<keyword evidence="11" id="KW-1185">Reference proteome</keyword>
<dbReference type="SMART" id="SM00430">
    <property type="entry name" value="HOLI"/>
    <property type="match status" value="1"/>
</dbReference>
<keyword evidence="6" id="KW-0863">Zinc-finger</keyword>
<keyword evidence="1" id="KW-0805">Transcription regulation</keyword>
<evidence type="ECO:0000313" key="10">
    <source>
        <dbReference type="EMBL" id="CAJ0938261.1"/>
    </source>
</evidence>
<evidence type="ECO:0000256" key="4">
    <source>
        <dbReference type="ARBA" id="ARBA00023170"/>
    </source>
</evidence>
<keyword evidence="2" id="KW-0238">DNA-binding</keyword>
<evidence type="ECO:0000256" key="6">
    <source>
        <dbReference type="PROSITE-ProRule" id="PRU00047"/>
    </source>
</evidence>
<evidence type="ECO:0000259" key="9">
    <source>
        <dbReference type="PROSITE" id="PS51843"/>
    </source>
</evidence>
<dbReference type="SUPFAM" id="SSF57756">
    <property type="entry name" value="Retrovirus zinc finger-like domains"/>
    <property type="match status" value="1"/>
</dbReference>
<evidence type="ECO:0000256" key="2">
    <source>
        <dbReference type="ARBA" id="ARBA00023125"/>
    </source>
</evidence>
<evidence type="ECO:0000259" key="8">
    <source>
        <dbReference type="PROSITE" id="PS50158"/>
    </source>
</evidence>
<dbReference type="SUPFAM" id="SSF48508">
    <property type="entry name" value="Nuclear receptor ligand-binding domain"/>
    <property type="match status" value="1"/>
</dbReference>
<name>A0ABN9LBS7_9NEOB</name>
<feature type="domain" description="NR LBD" evidence="9">
    <location>
        <begin position="107"/>
        <end position="354"/>
    </location>
</feature>
<evidence type="ECO:0000313" key="11">
    <source>
        <dbReference type="Proteomes" id="UP001176940"/>
    </source>
</evidence>
<evidence type="ECO:0000256" key="7">
    <source>
        <dbReference type="SAM" id="MobiDB-lite"/>
    </source>
</evidence>
<evidence type="ECO:0000256" key="1">
    <source>
        <dbReference type="ARBA" id="ARBA00023015"/>
    </source>
</evidence>